<dbReference type="Proteomes" id="UP000265703">
    <property type="component" value="Unassembled WGS sequence"/>
</dbReference>
<dbReference type="EMBL" id="QKYT01000305">
    <property type="protein sequence ID" value="RIA87505.1"/>
    <property type="molecule type" value="Genomic_DNA"/>
</dbReference>
<comment type="caution">
    <text evidence="1">The sequence shown here is derived from an EMBL/GenBank/DDBJ whole genome shotgun (WGS) entry which is preliminary data.</text>
</comment>
<gene>
    <name evidence="1" type="ORF">C1645_807275</name>
</gene>
<accession>A0A397SU20</accession>
<evidence type="ECO:0000313" key="2">
    <source>
        <dbReference type="Proteomes" id="UP000265703"/>
    </source>
</evidence>
<organism evidence="1 2">
    <name type="scientific">Glomus cerebriforme</name>
    <dbReference type="NCBI Taxonomy" id="658196"/>
    <lineage>
        <taxon>Eukaryota</taxon>
        <taxon>Fungi</taxon>
        <taxon>Fungi incertae sedis</taxon>
        <taxon>Mucoromycota</taxon>
        <taxon>Glomeromycotina</taxon>
        <taxon>Glomeromycetes</taxon>
        <taxon>Glomerales</taxon>
        <taxon>Glomeraceae</taxon>
        <taxon>Glomus</taxon>
    </lineage>
</organism>
<reference evidence="1 2" key="1">
    <citation type="submission" date="2018-06" db="EMBL/GenBank/DDBJ databases">
        <title>Comparative genomics reveals the genomic features of Rhizophagus irregularis, R. cerebriforme, R. diaphanum and Gigaspora rosea, and their symbiotic lifestyle signature.</title>
        <authorList>
            <person name="Morin E."/>
            <person name="San Clemente H."/>
            <person name="Chen E.C.H."/>
            <person name="De La Providencia I."/>
            <person name="Hainaut M."/>
            <person name="Kuo A."/>
            <person name="Kohler A."/>
            <person name="Murat C."/>
            <person name="Tang N."/>
            <person name="Roy S."/>
            <person name="Loubradou J."/>
            <person name="Henrissat B."/>
            <person name="Grigoriev I.V."/>
            <person name="Corradi N."/>
            <person name="Roux C."/>
            <person name="Martin F.M."/>
        </authorList>
    </citation>
    <scope>NUCLEOTIDE SEQUENCE [LARGE SCALE GENOMIC DNA]</scope>
    <source>
        <strain evidence="1 2">DAOM 227022</strain>
    </source>
</reference>
<dbReference type="AlphaFoldDB" id="A0A397SU20"/>
<protein>
    <submittedName>
        <fullName evidence="1">Uncharacterized protein</fullName>
    </submittedName>
</protein>
<evidence type="ECO:0000313" key="1">
    <source>
        <dbReference type="EMBL" id="RIA87505.1"/>
    </source>
</evidence>
<proteinExistence type="predicted"/>
<sequence length="201" mass="22892">MEFLFQRLTPTSKPSLFNYPAFCKALSITGIYQIIIYVLKKLLLAITSLNQNDRNCLVVEFFLSDISSMPQFYNHLYIVGFLSEKEVLEIIIKHSPKNFCELKISNWVSEVTEVTEGYGSFGSFGGFGFYSCGETSFAQFRKFRPQIQYIVLYALSPSAISMEGLSNLIQYLRNEGSSILFRSSSSNNNINLEENEHSNSM</sequence>
<keyword evidence="2" id="KW-1185">Reference proteome</keyword>
<name>A0A397SU20_9GLOM</name>